<dbReference type="STRING" id="1736691.SAMN06295964_0093"/>
<name>A0A1T4YML8_9ACTN</name>
<gene>
    <name evidence="2" type="ORF">SAMN06295964_0093</name>
</gene>
<evidence type="ECO:0000313" key="2">
    <source>
        <dbReference type="EMBL" id="SKB02923.1"/>
    </source>
</evidence>
<accession>A0A1T4YML8</accession>
<evidence type="ECO:0000313" key="3">
    <source>
        <dbReference type="Proteomes" id="UP000191040"/>
    </source>
</evidence>
<dbReference type="InterPro" id="IPR025329">
    <property type="entry name" value="DUF4235"/>
</dbReference>
<evidence type="ECO:0000256" key="1">
    <source>
        <dbReference type="SAM" id="MobiDB-lite"/>
    </source>
</evidence>
<keyword evidence="3" id="KW-1185">Reference proteome</keyword>
<dbReference type="AlphaFoldDB" id="A0A1T4YML8"/>
<protein>
    <recommendedName>
        <fullName evidence="4">DUF4235 domain-containing protein</fullName>
    </recommendedName>
</protein>
<dbReference type="Pfam" id="PF14019">
    <property type="entry name" value="DUF4235"/>
    <property type="match status" value="1"/>
</dbReference>
<dbReference type="EMBL" id="LT796768">
    <property type="protein sequence ID" value="SKB02923.1"/>
    <property type="molecule type" value="Genomic_DNA"/>
</dbReference>
<dbReference type="Proteomes" id="UP000191040">
    <property type="component" value="Chromosome I"/>
</dbReference>
<feature type="region of interest" description="Disordered" evidence="1">
    <location>
        <begin position="1"/>
        <end position="29"/>
    </location>
</feature>
<dbReference type="RefSeq" id="WP_078698322.1">
    <property type="nucleotide sequence ID" value="NZ_LT796768.1"/>
</dbReference>
<dbReference type="OrthoDB" id="6293727at2"/>
<reference evidence="3" key="1">
    <citation type="submission" date="2017-02" db="EMBL/GenBank/DDBJ databases">
        <authorList>
            <person name="Varghese N."/>
            <person name="Submissions S."/>
        </authorList>
    </citation>
    <scope>NUCLEOTIDE SEQUENCE [LARGE SCALE GENOMIC DNA]</scope>
    <source>
        <strain evidence="3">9H-4</strain>
    </source>
</reference>
<evidence type="ECO:0008006" key="4">
    <source>
        <dbReference type="Google" id="ProtNLM"/>
    </source>
</evidence>
<sequence length="122" mass="12815">MARKRATKATPDPATTSPAEADVSKGRGRGAWRALDAGSALLAASLAPHVSNLAWRAVTGRKPPRNTRNPELSTTEAVAWAAIGGATVQVVRIVARRSAARYWVRSTGGLPPGMKSTKDTEV</sequence>
<organism evidence="2 3">
    <name type="scientific">Aeromicrobium choanae</name>
    <dbReference type="NCBI Taxonomy" id="1736691"/>
    <lineage>
        <taxon>Bacteria</taxon>
        <taxon>Bacillati</taxon>
        <taxon>Actinomycetota</taxon>
        <taxon>Actinomycetes</taxon>
        <taxon>Propionibacteriales</taxon>
        <taxon>Nocardioidaceae</taxon>
        <taxon>Aeromicrobium</taxon>
    </lineage>
</organism>
<proteinExistence type="predicted"/>